<reference evidence="4" key="2">
    <citation type="submission" date="2017-05" db="EMBL/GenBank/DDBJ databases">
        <authorList>
            <consortium name="The Broad Institute Genomics Platform"/>
            <consortium name="The Broad Institute Genomic Center for Infectious Diseases"/>
            <person name="Earl A."/>
            <person name="Manson A."/>
            <person name="Schwartman J."/>
            <person name="Gilmore M."/>
            <person name="Abouelleil A."/>
            <person name="Cao P."/>
            <person name="Chapman S."/>
            <person name="Cusick C."/>
            <person name="Shea T."/>
            <person name="Young S."/>
            <person name="Neafsey D."/>
            <person name="Nusbaum C."/>
            <person name="Birren B."/>
        </authorList>
    </citation>
    <scope>NUCLEOTIDE SEQUENCE</scope>
    <source>
        <strain evidence="4">9E7_DIV0242</strain>
    </source>
</reference>
<evidence type="ECO:0000313" key="4">
    <source>
        <dbReference type="EMBL" id="WYJ91821.1"/>
    </source>
</evidence>
<dbReference type="Proteomes" id="UP000195141">
    <property type="component" value="Chromosome"/>
</dbReference>
<sequence length="206" mass="21124">MKKVLVIAMVLAVSVIGVSIGSTTADSRVSEQVGGIACTTAYRSGSRVTEGSKRMTHLISTLRKNKAERSKAVESQGNTGQVVPTVQEQLLTQEEVPVVNSTEEEPIETQEATPSADVCDGRFHNNGICDGSCVGNAEVTNYGHHMGNGTGICDGTGHGNGICDGSCINSGNDGATQAGGNGNSQGVGSYGHSSSHGNGHGNGHRR</sequence>
<feature type="compositionally biased region" description="Gly residues" evidence="1">
    <location>
        <begin position="178"/>
        <end position="189"/>
    </location>
</feature>
<accession>A0A242JY14</accession>
<dbReference type="AlphaFoldDB" id="A0A242JY14"/>
<dbReference type="RefSeq" id="WP_086350987.1">
    <property type="nucleotide sequence ID" value="NZ_CP147247.1"/>
</dbReference>
<gene>
    <name evidence="4" type="ORF">A5888_003589</name>
    <name evidence="3" type="ORF">A5888_004017</name>
</gene>
<feature type="region of interest" description="Disordered" evidence="1">
    <location>
        <begin position="98"/>
        <end position="118"/>
    </location>
</feature>
<feature type="region of interest" description="Disordered" evidence="1">
    <location>
        <begin position="178"/>
        <end position="206"/>
    </location>
</feature>
<name>A0A242JY14_9ENTE</name>
<protein>
    <submittedName>
        <fullName evidence="3">Uncharacterized protein</fullName>
    </submittedName>
</protein>
<keyword evidence="5" id="KW-1185">Reference proteome</keyword>
<dbReference type="EMBL" id="CP147247">
    <property type="protein sequence ID" value="WYJ91821.1"/>
    <property type="molecule type" value="Genomic_DNA"/>
</dbReference>
<keyword evidence="2" id="KW-0732">Signal</keyword>
<reference evidence="4" key="3">
    <citation type="submission" date="2024-03" db="EMBL/GenBank/DDBJ databases">
        <title>The Genome Sequence of Enterococcus sp. DIV0242b.</title>
        <authorList>
            <consortium name="The Broad Institute Genomics Platform"/>
            <consortium name="The Broad Institute Microbial Omics Core"/>
            <consortium name="The Broad Institute Genomic Center for Infectious Diseases"/>
            <person name="Earl A."/>
            <person name="Manson A."/>
            <person name="Gilmore M."/>
            <person name="Schwartman J."/>
            <person name="Shea T."/>
            <person name="Abouelleil A."/>
            <person name="Cao P."/>
            <person name="Chapman S."/>
            <person name="Cusick C."/>
            <person name="Young S."/>
            <person name="Neafsey D."/>
            <person name="Nusbaum C."/>
            <person name="Birren B."/>
        </authorList>
    </citation>
    <scope>NUCLEOTIDE SEQUENCE</scope>
    <source>
        <strain evidence="4">9E7_DIV0242</strain>
    </source>
</reference>
<evidence type="ECO:0000313" key="5">
    <source>
        <dbReference type="Proteomes" id="UP000195141"/>
    </source>
</evidence>
<evidence type="ECO:0000256" key="1">
    <source>
        <dbReference type="SAM" id="MobiDB-lite"/>
    </source>
</evidence>
<proteinExistence type="predicted"/>
<reference evidence="3" key="1">
    <citation type="submission" date="2017-05" db="EMBL/GenBank/DDBJ databases">
        <title>The Genome Sequence of Enterococcus sp. 9E7_DIV0242.</title>
        <authorList>
            <consortium name="The Broad Institute Genomics Platform"/>
            <consortium name="The Broad Institute Genomic Center for Infectious Diseases"/>
            <person name="Earl A."/>
            <person name="Manson A."/>
            <person name="Schwartman J."/>
            <person name="Gilmore M."/>
            <person name="Abouelleil A."/>
            <person name="Cao P."/>
            <person name="Chapman S."/>
            <person name="Cusick C."/>
            <person name="Shea T."/>
            <person name="Young S."/>
            <person name="Neafsey D."/>
            <person name="Nusbaum C."/>
            <person name="Birren B."/>
        </authorList>
    </citation>
    <scope>NUCLEOTIDE SEQUENCE [LARGE SCALE GENOMIC DNA]</scope>
    <source>
        <strain evidence="3">9E7_DIV0242</strain>
    </source>
</reference>
<feature type="signal peptide" evidence="2">
    <location>
        <begin position="1"/>
        <end position="25"/>
    </location>
</feature>
<feature type="chain" id="PRO_5012421743" evidence="2">
    <location>
        <begin position="26"/>
        <end position="206"/>
    </location>
</feature>
<evidence type="ECO:0000313" key="3">
    <source>
        <dbReference type="EMBL" id="OTP09821.1"/>
    </source>
</evidence>
<dbReference type="EMBL" id="NGMM01000009">
    <property type="protein sequence ID" value="OTP09821.1"/>
    <property type="molecule type" value="Genomic_DNA"/>
</dbReference>
<organism evidence="3">
    <name type="scientific">Candidatus Enterococcus clewellii</name>
    <dbReference type="NCBI Taxonomy" id="1834193"/>
    <lineage>
        <taxon>Bacteria</taxon>
        <taxon>Bacillati</taxon>
        <taxon>Bacillota</taxon>
        <taxon>Bacilli</taxon>
        <taxon>Lactobacillales</taxon>
        <taxon>Enterococcaceae</taxon>
        <taxon>Enterococcus</taxon>
    </lineage>
</organism>
<evidence type="ECO:0000256" key="2">
    <source>
        <dbReference type="SAM" id="SignalP"/>
    </source>
</evidence>